<evidence type="ECO:0000256" key="1">
    <source>
        <dbReference type="SAM" id="MobiDB-lite"/>
    </source>
</evidence>
<dbReference type="AlphaFoldDB" id="A0A7U9HCB4"/>
<feature type="region of interest" description="Disordered" evidence="1">
    <location>
        <begin position="1"/>
        <end position="46"/>
    </location>
</feature>
<reference evidence="3" key="1">
    <citation type="journal article" date="2013" name="Genome Biol. Evol.">
        <title>The genome sequence of Streptomyces lividans 66 reveals a novel tRNA-dependent peptide biosynthetic system within a metal-related genomic island.</title>
        <authorList>
            <person name="Cruz-Morales P."/>
            <person name="Vijgenboom E."/>
            <person name="Iruegas-Bocardo F."/>
            <person name="Girard G."/>
            <person name="Yanez-Guerra L.A."/>
            <person name="Ramos-Aboites H.E."/>
            <person name="Pernodet J.L."/>
            <person name="Anne J."/>
            <person name="van Wezel G.P."/>
            <person name="Barona-Gomez F."/>
        </authorList>
    </citation>
    <scope>NUCLEOTIDE SEQUENCE [LARGE SCALE GENOMIC DNA]</scope>
    <source>
        <strain evidence="3">1326</strain>
    </source>
</reference>
<dbReference type="EMBL" id="CM001889">
    <property type="protein sequence ID" value="EOY48954.1"/>
    <property type="molecule type" value="Genomic_DNA"/>
</dbReference>
<feature type="compositionally biased region" description="Low complexity" evidence="1">
    <location>
        <begin position="7"/>
        <end position="16"/>
    </location>
</feature>
<name>A0A7U9HCB4_STRLI</name>
<evidence type="ECO:0000313" key="2">
    <source>
        <dbReference type="EMBL" id="EOY48954.1"/>
    </source>
</evidence>
<organism evidence="2 3">
    <name type="scientific">Streptomyces lividans 1326</name>
    <dbReference type="NCBI Taxonomy" id="1200984"/>
    <lineage>
        <taxon>Bacteria</taxon>
        <taxon>Bacillati</taxon>
        <taxon>Actinomycetota</taxon>
        <taxon>Actinomycetes</taxon>
        <taxon>Kitasatosporales</taxon>
        <taxon>Streptomycetaceae</taxon>
        <taxon>Streptomyces</taxon>
    </lineage>
</organism>
<accession>A0A7U9HCB4</accession>
<evidence type="ECO:0000313" key="3">
    <source>
        <dbReference type="Proteomes" id="UP000014062"/>
    </source>
</evidence>
<sequence length="46" mass="4422">MRWSPSGAAGPAPGGAEEAGGGGAGHLEHDLTNAPAARTLRTGPVD</sequence>
<protein>
    <submittedName>
        <fullName evidence="2">Uncharacterized protein</fullName>
    </submittedName>
</protein>
<gene>
    <name evidence="2" type="ORF">SLI_4243</name>
</gene>
<proteinExistence type="predicted"/>
<dbReference type="Proteomes" id="UP000014062">
    <property type="component" value="Chromosome"/>
</dbReference>